<dbReference type="SMART" id="SM00896">
    <property type="entry name" value="FDX-ACB"/>
    <property type="match status" value="1"/>
</dbReference>
<dbReference type="GO" id="GO:0004826">
    <property type="term" value="F:phenylalanine-tRNA ligase activity"/>
    <property type="evidence" value="ECO:0007669"/>
    <property type="project" value="UniProtKB-EC"/>
</dbReference>
<accession>A0A645I8Z9</accession>
<gene>
    <name evidence="2" type="primary">pheT_58</name>
    <name evidence="2" type="ORF">SDC9_194884</name>
</gene>
<dbReference type="Pfam" id="PF03147">
    <property type="entry name" value="FDX-ACB"/>
    <property type="match status" value="1"/>
</dbReference>
<reference evidence="2" key="1">
    <citation type="submission" date="2019-08" db="EMBL/GenBank/DDBJ databases">
        <authorList>
            <person name="Kucharzyk K."/>
            <person name="Murdoch R.W."/>
            <person name="Higgins S."/>
            <person name="Loffler F."/>
        </authorList>
    </citation>
    <scope>NUCLEOTIDE SEQUENCE</scope>
</reference>
<protein>
    <submittedName>
        <fullName evidence="2">Phenylalanine--tRNA ligase beta subunit</fullName>
        <ecNumber evidence="2">6.1.1.20</ecNumber>
    </submittedName>
</protein>
<organism evidence="2">
    <name type="scientific">bioreactor metagenome</name>
    <dbReference type="NCBI Taxonomy" id="1076179"/>
    <lineage>
        <taxon>unclassified sequences</taxon>
        <taxon>metagenomes</taxon>
        <taxon>ecological metagenomes</taxon>
    </lineage>
</organism>
<dbReference type="Gene3D" id="3.30.70.380">
    <property type="entry name" value="Ferrodoxin-fold anticodon-binding domain"/>
    <property type="match status" value="1"/>
</dbReference>
<sequence length="117" mass="13100">MIFELDVEKLTPLPSRQNEFVHLPEYPLADFDLSIVFDENVGWAEIEAIARKADLVKDVKFIDEYRGAQVGDGKKSVSFRIWVGSDKGTLTSEQIENVSKQVVKKIGKKFGGDVRGA</sequence>
<evidence type="ECO:0000313" key="2">
    <source>
        <dbReference type="EMBL" id="MPN47282.1"/>
    </source>
</evidence>
<keyword evidence="2" id="KW-0436">Ligase</keyword>
<name>A0A645I8Z9_9ZZZZ</name>
<dbReference type="SUPFAM" id="SSF54991">
    <property type="entry name" value="Anticodon-binding domain of PheRS"/>
    <property type="match status" value="1"/>
</dbReference>
<dbReference type="PROSITE" id="PS51447">
    <property type="entry name" value="FDX_ACB"/>
    <property type="match status" value="1"/>
</dbReference>
<dbReference type="EC" id="6.1.1.20" evidence="2"/>
<dbReference type="InterPro" id="IPR036690">
    <property type="entry name" value="Fdx_antiC-bd_sf"/>
</dbReference>
<proteinExistence type="predicted"/>
<dbReference type="EMBL" id="VSSQ01108671">
    <property type="protein sequence ID" value="MPN47282.1"/>
    <property type="molecule type" value="Genomic_DNA"/>
</dbReference>
<feature type="domain" description="FDX-ACB" evidence="1">
    <location>
        <begin position="24"/>
        <end position="115"/>
    </location>
</feature>
<comment type="caution">
    <text evidence="2">The sequence shown here is derived from an EMBL/GenBank/DDBJ whole genome shotgun (WGS) entry which is preliminary data.</text>
</comment>
<dbReference type="AlphaFoldDB" id="A0A645I8Z9"/>
<evidence type="ECO:0000259" key="1">
    <source>
        <dbReference type="PROSITE" id="PS51447"/>
    </source>
</evidence>
<dbReference type="InterPro" id="IPR005121">
    <property type="entry name" value="Fdx_antiC-bd"/>
</dbReference>